<dbReference type="RefSeq" id="WP_013798371.1">
    <property type="nucleotide sequence ID" value="NC_015562.1"/>
</dbReference>
<dbReference type="SUPFAM" id="SSF75181">
    <property type="entry name" value="Hypothetical protein MTH777 (MT0777)"/>
    <property type="match status" value="1"/>
</dbReference>
<reference evidence="1 2" key="1">
    <citation type="submission" date="2011-05" db="EMBL/GenBank/DDBJ databases">
        <title>Complete sequence of Methanotorris igneus Kol 5.</title>
        <authorList>
            <consortium name="US DOE Joint Genome Institute"/>
            <person name="Lucas S."/>
            <person name="Han J."/>
            <person name="Lapidus A."/>
            <person name="Cheng J.-F."/>
            <person name="Goodwin L."/>
            <person name="Pitluck S."/>
            <person name="Peters L."/>
            <person name="Mikhailova N."/>
            <person name="Chertkov O."/>
            <person name="Han C."/>
            <person name="Tapia R."/>
            <person name="Land M."/>
            <person name="Hauser L."/>
            <person name="Kyrpides N."/>
            <person name="Ivanova N."/>
            <person name="Pagani I."/>
            <person name="Sieprawska-Lupa M."/>
            <person name="Whitman W."/>
            <person name="Woyke T."/>
        </authorList>
    </citation>
    <scope>NUCLEOTIDE SEQUENCE [LARGE SCALE GENOMIC DNA]</scope>
    <source>
        <strain evidence="2">DSM 5666 / JCM 11834 / Kol 5</strain>
    </source>
</reference>
<keyword evidence="2" id="KW-1185">Reference proteome</keyword>
<dbReference type="GeneID" id="10643040"/>
<dbReference type="PIRSF" id="PIRSF006600">
    <property type="entry name" value="UCP006600"/>
    <property type="match status" value="1"/>
</dbReference>
<organism evidence="2">
    <name type="scientific">Methanotorris igneus (strain DSM 5666 / JCM 11834 / Kol 5)</name>
    <dbReference type="NCBI Taxonomy" id="880724"/>
    <lineage>
        <taxon>Archaea</taxon>
        <taxon>Methanobacteriati</taxon>
        <taxon>Methanobacteriota</taxon>
        <taxon>Methanomada group</taxon>
        <taxon>Methanococci</taxon>
        <taxon>Methanococcales</taxon>
        <taxon>Methanocaldococcaceae</taxon>
        <taxon>Methanotorris</taxon>
    </lineage>
</organism>
<dbReference type="InterPro" id="IPR012033">
    <property type="entry name" value="UCP006600"/>
</dbReference>
<dbReference type="KEGG" id="mig:Metig_0205"/>
<evidence type="ECO:0000313" key="2">
    <source>
        <dbReference type="Proteomes" id="UP000009227"/>
    </source>
</evidence>
<dbReference type="STRING" id="880724.Metig_0205"/>
<evidence type="ECO:0000313" key="1">
    <source>
        <dbReference type="EMBL" id="AEF95762.1"/>
    </source>
</evidence>
<dbReference type="OrthoDB" id="144859at2157"/>
<dbReference type="Proteomes" id="UP000009227">
    <property type="component" value="Chromosome"/>
</dbReference>
<accession>F6BA72</accession>
<protein>
    <submittedName>
        <fullName evidence="1">Uncharacterized conserved protein UCP006600</fullName>
    </submittedName>
</protein>
<dbReference type="AlphaFoldDB" id="F6BA72"/>
<name>F6BA72_METIK</name>
<dbReference type="Pfam" id="PF09001">
    <property type="entry name" value="DUF1890"/>
    <property type="match status" value="1"/>
</dbReference>
<dbReference type="EMBL" id="CP002737">
    <property type="protein sequence ID" value="AEF95762.1"/>
    <property type="molecule type" value="Genomic_DNA"/>
</dbReference>
<dbReference type="InterPro" id="IPR036608">
    <property type="entry name" value="MTH777-like_sf"/>
</dbReference>
<gene>
    <name evidence="1" type="ordered locus">Metig_0205</name>
</gene>
<sequence>MRVLVLLGCPEPPVLVPSFIYLTNMLKKKGCEVFVSANPAALKLVETADPEKLYIKNVGFQEIDEGLKEAFDVDYIISFVHNDAGVSYTITYMHKYKAKTIGIVFGREMKEDFVNTLKENGVEAYFVRAFHNPTPIVVTLKRILENIFENNKE</sequence>
<dbReference type="HOGENOM" id="CLU_142041_0_0_2"/>
<proteinExistence type="predicted"/>
<dbReference type="Gene3D" id="3.40.50.10160">
    <property type="entry name" value="MTH777-like"/>
    <property type="match status" value="1"/>
</dbReference>